<organism evidence="6">
    <name type="scientific">Solanum lycopersicum</name>
    <name type="common">Tomato</name>
    <name type="synonym">Lycopersicon esculentum</name>
    <dbReference type="NCBI Taxonomy" id="4081"/>
    <lineage>
        <taxon>Eukaryota</taxon>
        <taxon>Viridiplantae</taxon>
        <taxon>Streptophyta</taxon>
        <taxon>Embryophyta</taxon>
        <taxon>Tracheophyta</taxon>
        <taxon>Spermatophyta</taxon>
        <taxon>Magnoliopsida</taxon>
        <taxon>eudicotyledons</taxon>
        <taxon>Gunneridae</taxon>
        <taxon>Pentapetalae</taxon>
        <taxon>asterids</taxon>
        <taxon>lamiids</taxon>
        <taxon>Solanales</taxon>
        <taxon>Solanaceae</taxon>
        <taxon>Solanoideae</taxon>
        <taxon>Solaneae</taxon>
        <taxon>Solanum</taxon>
        <taxon>Solanum subgen. Lycopersicon</taxon>
    </lineage>
</organism>
<name>A0A3Q7I4X0_SOLLC</name>
<dbReference type="Gramene" id="Solyc09g072583.1.1">
    <property type="protein sequence ID" value="Solyc09g072583.1.1"/>
    <property type="gene ID" value="Solyc09g072583.1"/>
</dbReference>
<keyword evidence="4" id="KW-0342">GTP-binding</keyword>
<dbReference type="EnsemblPlants" id="Solyc09g072583.1.1">
    <property type="protein sequence ID" value="Solyc09g072583.1.1"/>
    <property type="gene ID" value="Solyc09g072583.1"/>
</dbReference>
<dbReference type="GO" id="GO:0005525">
    <property type="term" value="F:GTP binding"/>
    <property type="evidence" value="ECO:0007669"/>
    <property type="project" value="UniProtKB-KW"/>
</dbReference>
<evidence type="ECO:0000313" key="7">
    <source>
        <dbReference type="Proteomes" id="UP000004994"/>
    </source>
</evidence>
<dbReference type="InterPro" id="IPR000217">
    <property type="entry name" value="Tubulin"/>
</dbReference>
<dbReference type="InParanoid" id="A0A3Q7I4X0"/>
<keyword evidence="3" id="KW-0547">Nucleotide-binding</keyword>
<dbReference type="SUPFAM" id="SSF52490">
    <property type="entry name" value="Tubulin nucleotide-binding domain-like"/>
    <property type="match status" value="1"/>
</dbReference>
<protein>
    <submittedName>
        <fullName evidence="6">Uncharacterized protein</fullName>
    </submittedName>
</protein>
<dbReference type="Proteomes" id="UP000004994">
    <property type="component" value="Chromosome 9"/>
</dbReference>
<evidence type="ECO:0000256" key="5">
    <source>
        <dbReference type="SAM" id="Phobius"/>
    </source>
</evidence>
<evidence type="ECO:0000313" key="6">
    <source>
        <dbReference type="EnsemblPlants" id="Solyc09g072583.1.1"/>
    </source>
</evidence>
<dbReference type="GO" id="GO:0005874">
    <property type="term" value="C:microtubule"/>
    <property type="evidence" value="ECO:0007669"/>
    <property type="project" value="UniProtKB-KW"/>
</dbReference>
<keyword evidence="5" id="KW-0812">Transmembrane</keyword>
<dbReference type="STRING" id="4081.A0A3Q7I4X0"/>
<reference evidence="6" key="2">
    <citation type="submission" date="2019-01" db="UniProtKB">
        <authorList>
            <consortium name="EnsemblPlants"/>
        </authorList>
    </citation>
    <scope>IDENTIFICATION</scope>
    <source>
        <strain evidence="6">cv. Heinz 1706</strain>
    </source>
</reference>
<dbReference type="AlphaFoldDB" id="A0A3Q7I4X0"/>
<reference evidence="6" key="1">
    <citation type="journal article" date="2012" name="Nature">
        <title>The tomato genome sequence provides insights into fleshy fruit evolution.</title>
        <authorList>
            <consortium name="Tomato Genome Consortium"/>
        </authorList>
    </citation>
    <scope>NUCLEOTIDE SEQUENCE [LARGE SCALE GENOMIC DNA]</scope>
    <source>
        <strain evidence="6">cv. Heinz 1706</strain>
    </source>
</reference>
<evidence type="ECO:0000256" key="2">
    <source>
        <dbReference type="ARBA" id="ARBA00022701"/>
    </source>
</evidence>
<comment type="similarity">
    <text evidence="1">Belongs to the tubulin family.</text>
</comment>
<dbReference type="PRINTS" id="PR01161">
    <property type="entry name" value="TUBULIN"/>
</dbReference>
<evidence type="ECO:0000256" key="1">
    <source>
        <dbReference type="ARBA" id="ARBA00009636"/>
    </source>
</evidence>
<dbReference type="GO" id="GO:0007017">
    <property type="term" value="P:microtubule-based process"/>
    <property type="evidence" value="ECO:0007669"/>
    <property type="project" value="InterPro"/>
</dbReference>
<proteinExistence type="inferred from homology"/>
<accession>A0A3Q7I4X0</accession>
<evidence type="ECO:0000256" key="4">
    <source>
        <dbReference type="ARBA" id="ARBA00023134"/>
    </source>
</evidence>
<evidence type="ECO:0000256" key="3">
    <source>
        <dbReference type="ARBA" id="ARBA00022741"/>
    </source>
</evidence>
<dbReference type="Gene3D" id="3.40.50.1440">
    <property type="entry name" value="Tubulin/FtsZ, GTPase domain"/>
    <property type="match status" value="1"/>
</dbReference>
<keyword evidence="5" id="KW-0472">Membrane</keyword>
<dbReference type="InterPro" id="IPR036525">
    <property type="entry name" value="Tubulin/FtsZ_GTPase_sf"/>
</dbReference>
<keyword evidence="5" id="KW-1133">Transmembrane helix</keyword>
<feature type="transmembrane region" description="Helical" evidence="5">
    <location>
        <begin position="109"/>
        <end position="127"/>
    </location>
</feature>
<sequence>MGRSRSICWQSFENTQKGSKGRISHCNSTEWAKISILKQEYEPRRRKWAHTKCYNCNSNLGPPFTISPSPWERERKLGVFWEAICDGRHSVDPVPTGEFDLQLKRINFISTKLLVSAMFLGLFLWIWHSGAGNNWGKGHYTEGAELIDVFLDVVHEEAEN</sequence>
<keyword evidence="2" id="KW-0493">Microtubule</keyword>
<keyword evidence="7" id="KW-1185">Reference proteome</keyword>